<dbReference type="CDD" id="cd09859">
    <property type="entry name" value="PIN_53EXO"/>
    <property type="match status" value="1"/>
</dbReference>
<name>X1KT95_9ZZZZ</name>
<dbReference type="Gene3D" id="3.40.50.1010">
    <property type="entry name" value="5'-nuclease"/>
    <property type="match status" value="1"/>
</dbReference>
<feature type="non-terminal residue" evidence="2">
    <location>
        <position position="80"/>
    </location>
</feature>
<protein>
    <recommendedName>
        <fullName evidence="1">5'-3' exonuclease alpha-helical arch N-terminal domain-containing protein</fullName>
    </recommendedName>
</protein>
<dbReference type="SUPFAM" id="SSF88723">
    <property type="entry name" value="PIN domain-like"/>
    <property type="match status" value="1"/>
</dbReference>
<dbReference type="InterPro" id="IPR020046">
    <property type="entry name" value="5-3_exonucl_a-hlix_arch_N"/>
</dbReference>
<feature type="domain" description="5'-3' exonuclease alpha-helical arch N-terminal" evidence="1">
    <location>
        <begin position="9"/>
        <end position="80"/>
    </location>
</feature>
<dbReference type="InterPro" id="IPR029060">
    <property type="entry name" value="PIN-like_dom_sf"/>
</dbReference>
<dbReference type="PANTHER" id="PTHR42646:SF2">
    <property type="entry name" value="5'-3' EXONUCLEASE FAMILY PROTEIN"/>
    <property type="match status" value="1"/>
</dbReference>
<gene>
    <name evidence="2" type="ORF">S06H3_21915</name>
</gene>
<dbReference type="GO" id="GO:0017108">
    <property type="term" value="F:5'-flap endonuclease activity"/>
    <property type="evidence" value="ECO:0007669"/>
    <property type="project" value="InterPro"/>
</dbReference>
<dbReference type="AlphaFoldDB" id="X1KT95"/>
<evidence type="ECO:0000313" key="2">
    <source>
        <dbReference type="EMBL" id="GAI09913.1"/>
    </source>
</evidence>
<accession>X1KT95</accession>
<proteinExistence type="predicted"/>
<comment type="caution">
    <text evidence="2">The sequence shown here is derived from an EMBL/GenBank/DDBJ whole genome shotgun (WGS) entry which is preliminary data.</text>
</comment>
<dbReference type="GO" id="GO:0003677">
    <property type="term" value="F:DNA binding"/>
    <property type="evidence" value="ECO:0007669"/>
    <property type="project" value="InterPro"/>
</dbReference>
<dbReference type="GO" id="GO:0033567">
    <property type="term" value="P:DNA replication, Okazaki fragment processing"/>
    <property type="evidence" value="ECO:0007669"/>
    <property type="project" value="InterPro"/>
</dbReference>
<organism evidence="2">
    <name type="scientific">marine sediment metagenome</name>
    <dbReference type="NCBI Taxonomy" id="412755"/>
    <lineage>
        <taxon>unclassified sequences</taxon>
        <taxon>metagenomes</taxon>
        <taxon>ecological metagenomes</taxon>
    </lineage>
</organism>
<dbReference type="InterPro" id="IPR038969">
    <property type="entry name" value="FEN"/>
</dbReference>
<dbReference type="Pfam" id="PF02739">
    <property type="entry name" value="5_3_exonuc_N"/>
    <property type="match status" value="1"/>
</dbReference>
<dbReference type="PANTHER" id="PTHR42646">
    <property type="entry name" value="FLAP ENDONUCLEASE XNI"/>
    <property type="match status" value="1"/>
</dbReference>
<dbReference type="EMBL" id="BARV01011600">
    <property type="protein sequence ID" value="GAI09913.1"/>
    <property type="molecule type" value="Genomic_DNA"/>
</dbReference>
<evidence type="ECO:0000259" key="1">
    <source>
        <dbReference type="Pfam" id="PF02739"/>
    </source>
</evidence>
<reference evidence="2" key="1">
    <citation type="journal article" date="2014" name="Front. Microbiol.">
        <title>High frequency of phylogenetically diverse reductive dehalogenase-homologous genes in deep subseafloor sedimentary metagenomes.</title>
        <authorList>
            <person name="Kawai M."/>
            <person name="Futagami T."/>
            <person name="Toyoda A."/>
            <person name="Takaki Y."/>
            <person name="Nishi S."/>
            <person name="Hori S."/>
            <person name="Arai W."/>
            <person name="Tsubouchi T."/>
            <person name="Morono Y."/>
            <person name="Uchiyama I."/>
            <person name="Ito T."/>
            <person name="Fujiyama A."/>
            <person name="Inagaki F."/>
            <person name="Takami H."/>
        </authorList>
    </citation>
    <scope>NUCLEOTIDE SEQUENCE</scope>
    <source>
        <strain evidence="2">Expedition CK06-06</strain>
    </source>
</reference>
<sequence length="80" mass="9188">MTEREKPLLLLFDGNALVHRAYHALPPLTQPKTGEMINAVYGFASTLLKVLADFKPTHWAIAFDRPTPTFRHEMFEDYKA</sequence>